<keyword evidence="2" id="KW-1185">Reference proteome</keyword>
<comment type="caution">
    <text evidence="1">The sequence shown here is derived from an EMBL/GenBank/DDBJ whole genome shotgun (WGS) entry which is preliminary data.</text>
</comment>
<evidence type="ECO:0000313" key="2">
    <source>
        <dbReference type="Proteomes" id="UP001500194"/>
    </source>
</evidence>
<sequence>MTTYGCKVCRLFDEYDLTGYEERLVDQWTADGSRRKGYRSLADWLNVALLRNTMDRAGLQTLGDEAESKYERLQGDDATAAEVRNVLREEGVPIDDLESDFVSYAVVRTHLKDCLGVERTDTSTTDSNWEEDALDIAASHAESKASEAVSSLTTKNRLSAGGDLAVHATVEVECENCRTRVPVERALHRGYVCQCNS</sequence>
<dbReference type="Pfam" id="PF21811">
    <property type="entry name" value="RdfA"/>
    <property type="match status" value="1"/>
</dbReference>
<protein>
    <submittedName>
        <fullName evidence="1">Uncharacterized protein</fullName>
    </submittedName>
</protein>
<dbReference type="GeneID" id="68573110"/>
<reference evidence="1 2" key="1">
    <citation type="journal article" date="2019" name="Int. J. Syst. Evol. Microbiol.">
        <title>The Global Catalogue of Microorganisms (GCM) 10K type strain sequencing project: providing services to taxonomists for standard genome sequencing and annotation.</title>
        <authorList>
            <consortium name="The Broad Institute Genomics Platform"/>
            <consortium name="The Broad Institute Genome Sequencing Center for Infectious Disease"/>
            <person name="Wu L."/>
            <person name="Ma J."/>
        </authorList>
    </citation>
    <scope>NUCLEOTIDE SEQUENCE [LARGE SCALE GENOMIC DNA]</scope>
    <source>
        <strain evidence="1 2">JCM 16327</strain>
    </source>
</reference>
<dbReference type="AlphaFoldDB" id="A0AAV3T3W2"/>
<accession>A0AAV3T3W2</accession>
<organism evidence="1 2">
    <name type="scientific">Salarchaeum japonicum</name>
    <dbReference type="NCBI Taxonomy" id="555573"/>
    <lineage>
        <taxon>Archaea</taxon>
        <taxon>Methanobacteriati</taxon>
        <taxon>Methanobacteriota</taxon>
        <taxon>Stenosarchaea group</taxon>
        <taxon>Halobacteria</taxon>
        <taxon>Halobacteriales</taxon>
        <taxon>Halobacteriaceae</taxon>
    </lineage>
</organism>
<proteinExistence type="predicted"/>
<evidence type="ECO:0000313" key="1">
    <source>
        <dbReference type="EMBL" id="GAA0657501.1"/>
    </source>
</evidence>
<dbReference type="EMBL" id="BAAADU010000002">
    <property type="protein sequence ID" value="GAA0657501.1"/>
    <property type="molecule type" value="Genomic_DNA"/>
</dbReference>
<dbReference type="Proteomes" id="UP001500194">
    <property type="component" value="Unassembled WGS sequence"/>
</dbReference>
<gene>
    <name evidence="1" type="ORF">GCM10009019_22090</name>
</gene>
<name>A0AAV3T3W2_9EURY</name>
<dbReference type="InterPro" id="IPR048925">
    <property type="entry name" value="RdfA"/>
</dbReference>
<dbReference type="RefSeq" id="WP_227259702.1">
    <property type="nucleotide sequence ID" value="NZ_BAAADU010000002.1"/>
</dbReference>